<proteinExistence type="predicted"/>
<evidence type="ECO:0000313" key="2">
    <source>
        <dbReference type="Proteomes" id="UP001217089"/>
    </source>
</evidence>
<name>A0ABQ9FAA3_TEGGR</name>
<keyword evidence="2" id="KW-1185">Reference proteome</keyword>
<organism evidence="1 2">
    <name type="scientific">Tegillarca granosa</name>
    <name type="common">Malaysian cockle</name>
    <name type="synonym">Anadara granosa</name>
    <dbReference type="NCBI Taxonomy" id="220873"/>
    <lineage>
        <taxon>Eukaryota</taxon>
        <taxon>Metazoa</taxon>
        <taxon>Spiralia</taxon>
        <taxon>Lophotrochozoa</taxon>
        <taxon>Mollusca</taxon>
        <taxon>Bivalvia</taxon>
        <taxon>Autobranchia</taxon>
        <taxon>Pteriomorphia</taxon>
        <taxon>Arcoida</taxon>
        <taxon>Arcoidea</taxon>
        <taxon>Arcidae</taxon>
        <taxon>Tegillarca</taxon>
    </lineage>
</organism>
<gene>
    <name evidence="1" type="ORF">KUTeg_008802</name>
</gene>
<dbReference type="EMBL" id="JARBDR010000342">
    <property type="protein sequence ID" value="KAJ8314241.1"/>
    <property type="molecule type" value="Genomic_DNA"/>
</dbReference>
<feature type="non-terminal residue" evidence="1">
    <location>
        <position position="1"/>
    </location>
</feature>
<dbReference type="Proteomes" id="UP001217089">
    <property type="component" value="Unassembled WGS sequence"/>
</dbReference>
<dbReference type="InterPro" id="IPR051077">
    <property type="entry name" value="Ca-dependent_lectin"/>
</dbReference>
<sequence>ICKWKLLHPEYICLPPDPEFWVQQNVNDFGYIYGAEYQTNYFGPAEFENQDVPCAVCRSLTGTGVVMIPAKSSYYPNCKQEYHGRLDSGDYAYSLASPFVCVDKTPEVNIPSNNKLSQSKNVFADFVNEMKSEIAALKEEKACLKMIIKC</sequence>
<comment type="caution">
    <text evidence="1">The sequence shown here is derived from an EMBL/GenBank/DDBJ whole genome shotgun (WGS) entry which is preliminary data.</text>
</comment>
<protein>
    <submittedName>
        <fullName evidence="1">Uncharacterized protein</fullName>
    </submittedName>
</protein>
<dbReference type="PANTHER" id="PTHR24024">
    <property type="entry name" value="PULMONARY SURFACTANT-ASSOCIATED PROTEIN A"/>
    <property type="match status" value="1"/>
</dbReference>
<dbReference type="PANTHER" id="PTHR24024:SF18">
    <property type="entry name" value="SHORT-CHAIN COLLAGEN C4-LIKE"/>
    <property type="match status" value="1"/>
</dbReference>
<evidence type="ECO:0000313" key="1">
    <source>
        <dbReference type="EMBL" id="KAJ8314241.1"/>
    </source>
</evidence>
<reference evidence="1 2" key="1">
    <citation type="submission" date="2022-12" db="EMBL/GenBank/DDBJ databases">
        <title>Chromosome-level genome of Tegillarca granosa.</title>
        <authorList>
            <person name="Kim J."/>
        </authorList>
    </citation>
    <scope>NUCLEOTIDE SEQUENCE [LARGE SCALE GENOMIC DNA]</scope>
    <source>
        <strain evidence="1">Teg-2019</strain>
        <tissue evidence="1">Adductor muscle</tissue>
    </source>
</reference>
<accession>A0ABQ9FAA3</accession>